<keyword evidence="1" id="KW-0677">Repeat</keyword>
<evidence type="ECO:0000256" key="1">
    <source>
        <dbReference type="ARBA" id="ARBA00022737"/>
    </source>
</evidence>
<dbReference type="Gene3D" id="1.25.40.10">
    <property type="entry name" value="Tetratricopeptide repeat domain"/>
    <property type="match status" value="7"/>
</dbReference>
<feature type="compositionally biased region" description="Low complexity" evidence="3">
    <location>
        <begin position="1568"/>
        <end position="1591"/>
    </location>
</feature>
<dbReference type="PANTHER" id="PTHR47942">
    <property type="entry name" value="TETRATRICOPEPTIDE REPEAT (TPR)-LIKE SUPERFAMILY PROTEIN-RELATED"/>
    <property type="match status" value="1"/>
</dbReference>
<keyword evidence="5" id="KW-1185">Reference proteome</keyword>
<protein>
    <recommendedName>
        <fullName evidence="6">Pentatricopeptide repeat-containing protein, chloroplastic</fullName>
    </recommendedName>
</protein>
<feature type="repeat" description="PPR" evidence="2">
    <location>
        <begin position="921"/>
        <end position="955"/>
    </location>
</feature>
<evidence type="ECO:0000313" key="5">
    <source>
        <dbReference type="Proteomes" id="UP001178507"/>
    </source>
</evidence>
<dbReference type="InterPro" id="IPR011990">
    <property type="entry name" value="TPR-like_helical_dom_sf"/>
</dbReference>
<organism evidence="4 5">
    <name type="scientific">Effrenium voratum</name>
    <dbReference type="NCBI Taxonomy" id="2562239"/>
    <lineage>
        <taxon>Eukaryota</taxon>
        <taxon>Sar</taxon>
        <taxon>Alveolata</taxon>
        <taxon>Dinophyceae</taxon>
        <taxon>Suessiales</taxon>
        <taxon>Symbiodiniaceae</taxon>
        <taxon>Effrenium</taxon>
    </lineage>
</organism>
<feature type="non-terminal residue" evidence="4">
    <location>
        <position position="1"/>
    </location>
</feature>
<feature type="compositionally biased region" description="Polar residues" evidence="3">
    <location>
        <begin position="1651"/>
        <end position="1662"/>
    </location>
</feature>
<dbReference type="EMBL" id="CAUJNA010003227">
    <property type="protein sequence ID" value="CAJ1396308.1"/>
    <property type="molecule type" value="Genomic_DNA"/>
</dbReference>
<dbReference type="PROSITE" id="PS51375">
    <property type="entry name" value="PPR"/>
    <property type="match status" value="1"/>
</dbReference>
<evidence type="ECO:0000256" key="3">
    <source>
        <dbReference type="SAM" id="MobiDB-lite"/>
    </source>
</evidence>
<dbReference type="InterPro" id="IPR051222">
    <property type="entry name" value="PPR/CCM1_RNA-binding"/>
</dbReference>
<feature type="region of interest" description="Disordered" evidence="3">
    <location>
        <begin position="1679"/>
        <end position="1820"/>
    </location>
</feature>
<feature type="compositionally biased region" description="Pro residues" evidence="3">
    <location>
        <begin position="1592"/>
        <end position="1602"/>
    </location>
</feature>
<gene>
    <name evidence="4" type="ORF">EVOR1521_LOCUS20563</name>
</gene>
<evidence type="ECO:0000256" key="2">
    <source>
        <dbReference type="PROSITE-ProRule" id="PRU00708"/>
    </source>
</evidence>
<feature type="compositionally biased region" description="Low complexity" evidence="3">
    <location>
        <begin position="1679"/>
        <end position="1699"/>
    </location>
</feature>
<feature type="compositionally biased region" description="Low complexity" evidence="3">
    <location>
        <begin position="1525"/>
        <end position="1545"/>
    </location>
</feature>
<name>A0AA36NBI5_9DINO</name>
<proteinExistence type="predicted"/>
<feature type="compositionally biased region" description="Low complexity" evidence="3">
    <location>
        <begin position="1603"/>
        <end position="1620"/>
    </location>
</feature>
<evidence type="ECO:0000313" key="4">
    <source>
        <dbReference type="EMBL" id="CAJ1396308.1"/>
    </source>
</evidence>
<feature type="compositionally biased region" description="Polar residues" evidence="3">
    <location>
        <begin position="1706"/>
        <end position="1720"/>
    </location>
</feature>
<evidence type="ECO:0008006" key="6">
    <source>
        <dbReference type="Google" id="ProtNLM"/>
    </source>
</evidence>
<sequence>MAQLDVYQANLAISASRRDSNWPGALSLLASMRWQLLLPDFVSHNAAVSACQRSQQWRVLSVIARSPCNPNLVTFNTCISACNGSRRWVRALCILELLPVLRWAPDVVSAAGAVHVLREGGAQWERCCQLLRWMPVADIVPNIIAFNSTLSSCERTSHWKGALAILEGLPLKGRLPDVISHSLSVSGCSKARSWKEALFWLVEPRNVLTYNAAIIACEGAWRRVFDMLCHMRMSRNLPDAITFNSALCACAGSWIAAYHLYGLMLREEMLNEVGGNTAISCETARWPASLALAQQMSCRQVRQNVVTIGSVCLALSRGKDWRNVLRLMETSQVRANMVCFNTALTGCSDWLQAWRLLELITLAGCVPNAVSLSTGLGAPGLEWRKALMLAVEDNEMVQNALLAGLATRGWRRALDHLGIMRSNRVAPNLVSFNAALSACEPAGAWLPALGLLRCMRPDPDVISYSSAANTCARAVQPAATVRLLAELQKKKRRRDAEAVEGFELEANSLCAKVAFQQRGLTRLLVAEDWPNACALLAGLRGEVVEPDVIHANAAFRRAAWARSWLLLAQLRARNVRRSEVSFAGALKGAQWHNALMFLWHMRSWQSEPNHFCFSSVIRSCSTSTFWQHALLLPRRDVACANAALLGLSWQSSVEMLRGMAAAALQADVATRSTVLRARWDLAGLWLQLPLGEVGHVALLKSALAAGWAKALGLTAQASQLNLSPDIATFKTLIAAVSQTGWSRALALGDFKPELSCDAGPWQRGEVALRDLRCRGLELGLGIPPAPWRRALISAPTPSSPVTLGTALAACQSCQSWRPSVALMEHAATKQVEVNLVCSNSVLDAVDHWPRALQLLQNLSHQADVISYNSVISTCGLWVLLLAMQQKGLQASLTTLNSAARRAPWASSLRLCQGVIADLRADSFTYSSLASCAETASQWLQVMDLLRQMPSRRLRPPLVVANAGISAAEKGLQWMRAQQLLGELSGRAGTVSFNACLSAISRSGLWVQSLHLAQLLHQRSLQETMITRFAVQEACQRAGRWRFCLWSLHSEEDTAVLTMALSGSAGDVSSLEKLRRCLLRDLASHAETGPAASCLPALAFLQRCIDRHWMLTPEGTSCRGILQGVRLEDLVTCMDEEMERPCGFYRIRLLGRDLPRTGIQGLDASAQTSSRTMSKETLWSSDWLFTETRKKRHQLEVDYSLGRVAAPSPDPVNIRSLTCIARIVLEATKETKQVRNFLEMMGVDIDQVDEGHLVGLCNPKHAAQAIRLRSALLQLAELRRILRERLGKAGVDEEDKMRRALLREIQNLRRALSTSHIGDQVTGVEASLTNLRQLLDSFEFSDEVQKYAAKAAVAVADIKGINISHPLMKALASKYGNRHGSMEEATAGQVPLWKRRSSAWKSGGMPQEAEPSFPPDADPGQAKRPSRRRKVSTSQTPGAPVAPKLEVRAKPKARRNSKVKLEKGTPSPHASEAPAPKVSARRRKSDPSPDVKKAAKSSSREAPPVQSAKPATPAARASKLPAGPEAQDQLGPAAAAQPQVPTQPTPSLAPVLARPQPTQARPLKPSPMQPAVAQPAPAQPSAAQPAPAQPALAQPPPAHPAPAQPSTAQPAPAQPALAQPSPAHPKPVQALPVQPVHLAQTVEPVPAPLEHPSQTQPTESAHISTAALALAMHATDSNSPALTLPALTLPTSLSPSLASPGVDALAQESQLKRLTTASTPSEPEPVDAWQPAAKAMPTSPEVQSARLSRKTPEAPRRQLVESPVKDRPATSESRLMRGTPPQKRVNWASLTRVDTKPEVEAGPMAPIVSKVSTDGRRPSLP</sequence>
<feature type="region of interest" description="Disordered" evidence="3">
    <location>
        <begin position="1396"/>
        <end position="1663"/>
    </location>
</feature>
<dbReference type="PANTHER" id="PTHR47942:SF63">
    <property type="entry name" value="PENTATRICOPEPTIDE REPEAT-CONTAINING PROTEIN"/>
    <property type="match status" value="1"/>
</dbReference>
<dbReference type="Proteomes" id="UP001178507">
    <property type="component" value="Unassembled WGS sequence"/>
</dbReference>
<reference evidence="4" key="1">
    <citation type="submission" date="2023-08" db="EMBL/GenBank/DDBJ databases">
        <authorList>
            <person name="Chen Y."/>
            <person name="Shah S."/>
            <person name="Dougan E. K."/>
            <person name="Thang M."/>
            <person name="Chan C."/>
        </authorList>
    </citation>
    <scope>NUCLEOTIDE SEQUENCE</scope>
</reference>
<dbReference type="InterPro" id="IPR002885">
    <property type="entry name" value="PPR_rpt"/>
</dbReference>
<comment type="caution">
    <text evidence="4">The sequence shown here is derived from an EMBL/GenBank/DDBJ whole genome shotgun (WGS) entry which is preliminary data.</text>
</comment>
<feature type="compositionally biased region" description="Basic and acidic residues" evidence="3">
    <location>
        <begin position="1749"/>
        <end position="1768"/>
    </location>
</feature>
<accession>A0AA36NBI5</accession>